<dbReference type="Proteomes" id="UP000280417">
    <property type="component" value="Unassembled WGS sequence"/>
</dbReference>
<sequence length="366" mass="41480">FKAKVDLPFLYKRYVQVLASFIPQGKDREKFYSSTSNRILLEPVFYAPLIEVSYEEPVYPVLPFRLEGKLTLEGLPLVEYPVKIKAGQRIIQVRSDSQGRFQTRLSLPAGAGRIFPLSVFTPPRGAIAPASLIINIPVTYKVPSMVLDLPLIAAPPFPLELKGEVELKGDVMKGAMVRVVTEKKDVTTTVKGKSFKVKFNIPLLRFSGWERINVFLRPREAWILSLDREEKVLVINPFTLLPIFSLLAIFIGITRKKEKKVREIEGVEKKEEKVAAEEITAGEKEIAEPVRIYLQATDLVAHITGIHQALSHTIREYLELVRGRLGEKEKDFEFISFVAEKCLYAPGGVSEEEVKEVEKRFDRLVS</sequence>
<evidence type="ECO:0000256" key="1">
    <source>
        <dbReference type="SAM" id="Phobius"/>
    </source>
</evidence>
<name>A0A662DLW5_UNCAE</name>
<comment type="caution">
    <text evidence="2">The sequence shown here is derived from an EMBL/GenBank/DDBJ whole genome shotgun (WGS) entry which is preliminary data.</text>
</comment>
<keyword evidence="1" id="KW-1133">Transmembrane helix</keyword>
<organism evidence="2 3">
    <name type="scientific">Aerophobetes bacterium</name>
    <dbReference type="NCBI Taxonomy" id="2030807"/>
    <lineage>
        <taxon>Bacteria</taxon>
        <taxon>Candidatus Aerophobota</taxon>
    </lineage>
</organism>
<accession>A0A662DLW5</accession>
<gene>
    <name evidence="2" type="ORF">DRJ04_00795</name>
</gene>
<keyword evidence="1" id="KW-0472">Membrane</keyword>
<reference evidence="2 3" key="1">
    <citation type="submission" date="2018-06" db="EMBL/GenBank/DDBJ databases">
        <title>Extensive metabolic versatility and redundancy in microbially diverse, dynamic hydrothermal sediments.</title>
        <authorList>
            <person name="Dombrowski N."/>
            <person name="Teske A."/>
            <person name="Baker B.J."/>
        </authorList>
    </citation>
    <scope>NUCLEOTIDE SEQUENCE [LARGE SCALE GENOMIC DNA]</scope>
    <source>
        <strain evidence="2">B3_G15</strain>
    </source>
</reference>
<proteinExistence type="predicted"/>
<feature type="non-terminal residue" evidence="2">
    <location>
        <position position="1"/>
    </location>
</feature>
<feature type="transmembrane region" description="Helical" evidence="1">
    <location>
        <begin position="233"/>
        <end position="253"/>
    </location>
</feature>
<dbReference type="AlphaFoldDB" id="A0A662DLW5"/>
<evidence type="ECO:0000313" key="3">
    <source>
        <dbReference type="Proteomes" id="UP000280417"/>
    </source>
</evidence>
<evidence type="ECO:0000313" key="2">
    <source>
        <dbReference type="EMBL" id="RLE15281.1"/>
    </source>
</evidence>
<dbReference type="EMBL" id="QMQA01000010">
    <property type="protein sequence ID" value="RLE15281.1"/>
    <property type="molecule type" value="Genomic_DNA"/>
</dbReference>
<evidence type="ECO:0008006" key="4">
    <source>
        <dbReference type="Google" id="ProtNLM"/>
    </source>
</evidence>
<keyword evidence="1" id="KW-0812">Transmembrane</keyword>
<protein>
    <recommendedName>
        <fullName evidence="4">DUF4129 domain-containing protein</fullName>
    </recommendedName>
</protein>